<gene>
    <name evidence="1" type="ORF">GALMADRAFT_81690</name>
</gene>
<accession>A0A067S6S8</accession>
<evidence type="ECO:0000313" key="1">
    <source>
        <dbReference type="EMBL" id="KDR65602.1"/>
    </source>
</evidence>
<reference evidence="2" key="1">
    <citation type="journal article" date="2014" name="Proc. Natl. Acad. Sci. U.S.A.">
        <title>Extensive sampling of basidiomycete genomes demonstrates inadequacy of the white-rot/brown-rot paradigm for wood decay fungi.</title>
        <authorList>
            <person name="Riley R."/>
            <person name="Salamov A.A."/>
            <person name="Brown D.W."/>
            <person name="Nagy L.G."/>
            <person name="Floudas D."/>
            <person name="Held B.W."/>
            <person name="Levasseur A."/>
            <person name="Lombard V."/>
            <person name="Morin E."/>
            <person name="Otillar R."/>
            <person name="Lindquist E.A."/>
            <person name="Sun H."/>
            <person name="LaButti K.M."/>
            <person name="Schmutz J."/>
            <person name="Jabbour D."/>
            <person name="Luo H."/>
            <person name="Baker S.E."/>
            <person name="Pisabarro A.G."/>
            <person name="Walton J.D."/>
            <person name="Blanchette R.A."/>
            <person name="Henrissat B."/>
            <person name="Martin F."/>
            <person name="Cullen D."/>
            <person name="Hibbett D.S."/>
            <person name="Grigoriev I.V."/>
        </authorList>
    </citation>
    <scope>NUCLEOTIDE SEQUENCE [LARGE SCALE GENOMIC DNA]</scope>
    <source>
        <strain evidence="2">CBS 339.88</strain>
    </source>
</reference>
<evidence type="ECO:0008006" key="3">
    <source>
        <dbReference type="Google" id="ProtNLM"/>
    </source>
</evidence>
<organism evidence="1 2">
    <name type="scientific">Galerina marginata (strain CBS 339.88)</name>
    <dbReference type="NCBI Taxonomy" id="685588"/>
    <lineage>
        <taxon>Eukaryota</taxon>
        <taxon>Fungi</taxon>
        <taxon>Dikarya</taxon>
        <taxon>Basidiomycota</taxon>
        <taxon>Agaricomycotina</taxon>
        <taxon>Agaricomycetes</taxon>
        <taxon>Agaricomycetidae</taxon>
        <taxon>Agaricales</taxon>
        <taxon>Agaricineae</taxon>
        <taxon>Strophariaceae</taxon>
        <taxon>Galerina</taxon>
    </lineage>
</organism>
<protein>
    <recommendedName>
        <fullName evidence="3">5-hmdU DNA kinase helical domain-containing protein</fullName>
    </recommendedName>
</protein>
<keyword evidence="2" id="KW-1185">Reference proteome</keyword>
<evidence type="ECO:0000313" key="2">
    <source>
        <dbReference type="Proteomes" id="UP000027222"/>
    </source>
</evidence>
<sequence length="331" mass="37787">MLTLYLQIQAQPLDDNTIKEKKMQVFVDYLEELAPLVGMGIKAFTKSKIKHLKQVAGRPDFLMPFRQKAPTMMRAMETIYKDPDNLLTPAGIINTLCFRGVFYGATFAKEELRWFNNLEEWTKFYNEHKLSGDAKKTYFVNKSAYGNPSDKRTVDLVPQYWKEYGRIQMFLKQHTDNNGKIHIEAKKMYDFMLTMYNIGPLSALLAVGDLIEATALAIPTSQVWGNLVAELSKGALAGLQNLGLIPAHYGINANNKSRALTVDERAHVTNAFVELHDYVEAKMHKTYKDLVGYSIITLEHGLCKRNRILLKSEKLVHRQSKPIKRKGKEKA</sequence>
<dbReference type="AlphaFoldDB" id="A0A067S6S8"/>
<dbReference type="Proteomes" id="UP000027222">
    <property type="component" value="Unassembled WGS sequence"/>
</dbReference>
<dbReference type="STRING" id="685588.A0A067S6S8"/>
<name>A0A067S6S8_GALM3</name>
<dbReference type="OrthoDB" id="2934473at2759"/>
<dbReference type="EMBL" id="KL142439">
    <property type="protein sequence ID" value="KDR65602.1"/>
    <property type="molecule type" value="Genomic_DNA"/>
</dbReference>
<proteinExistence type="predicted"/>
<dbReference type="HOGENOM" id="CLU_055066_0_0_1"/>